<reference evidence="1" key="2">
    <citation type="submission" date="2021-01" db="EMBL/GenBank/DDBJ databases">
        <authorList>
            <person name="Schikora-Tamarit M.A."/>
        </authorList>
    </citation>
    <scope>NUCLEOTIDE SEQUENCE</scope>
    <source>
        <strain evidence="1">NCAIM Y.01608</strain>
    </source>
</reference>
<dbReference type="AlphaFoldDB" id="A0A9P8NZL2"/>
<dbReference type="EMBL" id="JAEUBD010001266">
    <property type="protein sequence ID" value="KAH3663128.1"/>
    <property type="molecule type" value="Genomic_DNA"/>
</dbReference>
<evidence type="ECO:0000313" key="2">
    <source>
        <dbReference type="Proteomes" id="UP000788993"/>
    </source>
</evidence>
<evidence type="ECO:0000313" key="1">
    <source>
        <dbReference type="EMBL" id="KAH3663128.1"/>
    </source>
</evidence>
<comment type="caution">
    <text evidence="1">The sequence shown here is derived from an EMBL/GenBank/DDBJ whole genome shotgun (WGS) entry which is preliminary data.</text>
</comment>
<keyword evidence="2" id="KW-1185">Reference proteome</keyword>
<proteinExistence type="predicted"/>
<accession>A0A9P8NZL2</accession>
<dbReference type="Proteomes" id="UP000788993">
    <property type="component" value="Unassembled WGS sequence"/>
</dbReference>
<reference evidence="1" key="1">
    <citation type="journal article" date="2021" name="Open Biol.">
        <title>Shared evolutionary footprints suggest mitochondrial oxidative damage underlies multiple complex I losses in fungi.</title>
        <authorList>
            <person name="Schikora-Tamarit M.A."/>
            <person name="Marcet-Houben M."/>
            <person name="Nosek J."/>
            <person name="Gabaldon T."/>
        </authorList>
    </citation>
    <scope>NUCLEOTIDE SEQUENCE</scope>
    <source>
        <strain evidence="1">NCAIM Y.01608</strain>
    </source>
</reference>
<sequence length="128" mass="14158">MSTSKVLARSLTGLEESIKAFLKSPRIAARYSESSTHLFTTSEMHCNTDNLENCTVEWFALNSRSRKDELSIGNFTFLSTAEIILVKIMKGSWFPLMISSGFDNCLATRGVGLPLINKSIASRKISSC</sequence>
<organism evidence="1 2">
    <name type="scientific">Ogataea polymorpha</name>
    <dbReference type="NCBI Taxonomy" id="460523"/>
    <lineage>
        <taxon>Eukaryota</taxon>
        <taxon>Fungi</taxon>
        <taxon>Dikarya</taxon>
        <taxon>Ascomycota</taxon>
        <taxon>Saccharomycotina</taxon>
        <taxon>Pichiomycetes</taxon>
        <taxon>Pichiales</taxon>
        <taxon>Pichiaceae</taxon>
        <taxon>Ogataea</taxon>
    </lineage>
</organism>
<name>A0A9P8NZL2_9ASCO</name>
<gene>
    <name evidence="1" type="ORF">OGATHE_004704</name>
</gene>
<protein>
    <submittedName>
        <fullName evidence="1">Uncharacterized protein</fullName>
    </submittedName>
</protein>